<accession>A0A0S4IKG1</accession>
<feature type="compositionally biased region" description="Polar residues" evidence="1">
    <location>
        <begin position="17"/>
        <end position="37"/>
    </location>
</feature>
<feature type="region of interest" description="Disordered" evidence="1">
    <location>
        <begin position="1"/>
        <end position="226"/>
    </location>
</feature>
<dbReference type="VEuPathDB" id="TriTrypDB:BSAL_51225"/>
<organism evidence="2 3">
    <name type="scientific">Bodo saltans</name>
    <name type="common">Flagellated protozoan</name>
    <dbReference type="NCBI Taxonomy" id="75058"/>
    <lineage>
        <taxon>Eukaryota</taxon>
        <taxon>Discoba</taxon>
        <taxon>Euglenozoa</taxon>
        <taxon>Kinetoplastea</taxon>
        <taxon>Metakinetoplastina</taxon>
        <taxon>Eubodonida</taxon>
        <taxon>Bodonidae</taxon>
        <taxon>Bodo</taxon>
    </lineage>
</organism>
<feature type="compositionally biased region" description="Low complexity" evidence="1">
    <location>
        <begin position="127"/>
        <end position="138"/>
    </location>
</feature>
<sequence>MSSPTPHRRDDDEQQPLPAQSSHDESQATPTPSSPEGNTALRTTTTTSSAKTVPAVEGKSRTAVPSSSSHPLSTGDQSGKPKRVLRAPSNDVDPVTAQKRSLESGWSLAPIHSFDKSIPVPPELLARSHPPSHGGSSRSSKRTGGGGGELSSDGESGGSPSHNARSNAAKKNPQYGRIPLPPIQNGSSSPVRTSTPRTAVATANNSPGNKAVSPTAAHHKIPPSKELAEAKNLALLWLEEKKYESRASSRATTGGGGGGGHEIRGDTASAECAAAPPWANASATPSLPLSTSPRHSSPLSALLLRDTFSVTPANPAGLFEGPKGYDAPLSYQERINQAGKLKSAPFLMTNSLSSSGHHGSRPPTRDIPGSRSGRKMM</sequence>
<evidence type="ECO:0000313" key="2">
    <source>
        <dbReference type="EMBL" id="CUE66501.1"/>
    </source>
</evidence>
<reference evidence="3" key="1">
    <citation type="submission" date="2015-09" db="EMBL/GenBank/DDBJ databases">
        <authorList>
            <consortium name="Pathogen Informatics"/>
        </authorList>
    </citation>
    <scope>NUCLEOTIDE SEQUENCE [LARGE SCALE GENOMIC DNA]</scope>
    <source>
        <strain evidence="3">Lake Konstanz</strain>
    </source>
</reference>
<proteinExistence type="predicted"/>
<feature type="compositionally biased region" description="Low complexity" evidence="1">
    <location>
        <begin position="150"/>
        <end position="162"/>
    </location>
</feature>
<evidence type="ECO:0000256" key="1">
    <source>
        <dbReference type="SAM" id="MobiDB-lite"/>
    </source>
</evidence>
<feature type="region of interest" description="Disordered" evidence="1">
    <location>
        <begin position="348"/>
        <end position="377"/>
    </location>
</feature>
<protein>
    <submittedName>
        <fullName evidence="2">Uncharacterized protein</fullName>
    </submittedName>
</protein>
<feature type="compositionally biased region" description="Low complexity" evidence="1">
    <location>
        <begin position="39"/>
        <end position="52"/>
    </location>
</feature>
<feature type="region of interest" description="Disordered" evidence="1">
    <location>
        <begin position="244"/>
        <end position="274"/>
    </location>
</feature>
<feature type="compositionally biased region" description="Polar residues" evidence="1">
    <location>
        <begin position="348"/>
        <end position="357"/>
    </location>
</feature>
<dbReference type="EMBL" id="CYKH01000057">
    <property type="protein sequence ID" value="CUE66501.1"/>
    <property type="molecule type" value="Genomic_DNA"/>
</dbReference>
<gene>
    <name evidence="2" type="ORF">BSAL_51225</name>
</gene>
<name>A0A0S4IKG1_BODSA</name>
<keyword evidence="3" id="KW-1185">Reference proteome</keyword>
<feature type="compositionally biased region" description="Low complexity" evidence="1">
    <location>
        <begin position="187"/>
        <end position="198"/>
    </location>
</feature>
<feature type="compositionally biased region" description="Polar residues" evidence="1">
    <location>
        <begin position="63"/>
        <end position="77"/>
    </location>
</feature>
<dbReference type="Proteomes" id="UP000051952">
    <property type="component" value="Unassembled WGS sequence"/>
</dbReference>
<evidence type="ECO:0000313" key="3">
    <source>
        <dbReference type="Proteomes" id="UP000051952"/>
    </source>
</evidence>
<dbReference type="AlphaFoldDB" id="A0A0S4IKG1"/>